<feature type="domain" description="Potassium channel" evidence="11">
    <location>
        <begin position="88"/>
        <end position="144"/>
    </location>
</feature>
<evidence type="ECO:0000313" key="13">
    <source>
        <dbReference type="Proteomes" id="UP000001307"/>
    </source>
</evidence>
<evidence type="ECO:0000256" key="8">
    <source>
        <dbReference type="RuleBase" id="RU003857"/>
    </source>
</evidence>
<dbReference type="InterPro" id="IPR013099">
    <property type="entry name" value="K_chnl_dom"/>
</dbReference>
<evidence type="ECO:0000256" key="2">
    <source>
        <dbReference type="ARBA" id="ARBA00022448"/>
    </source>
</evidence>
<evidence type="ECO:0000256" key="1">
    <source>
        <dbReference type="ARBA" id="ARBA00004141"/>
    </source>
</evidence>
<keyword evidence="13" id="KW-1185">Reference proteome</keyword>
<keyword evidence="7 8" id="KW-0407">Ion channel</keyword>
<name>E4XSB5_OIKDI</name>
<dbReference type="Gene3D" id="1.10.287.70">
    <property type="match status" value="1"/>
</dbReference>
<dbReference type="InParanoid" id="E4XSB5"/>
<dbReference type="AlphaFoldDB" id="E4XSB5"/>
<gene>
    <name evidence="12" type="ORF">GSOID_T00002067001</name>
</gene>
<evidence type="ECO:0000256" key="3">
    <source>
        <dbReference type="ARBA" id="ARBA00022692"/>
    </source>
</evidence>
<evidence type="ECO:0000256" key="9">
    <source>
        <dbReference type="SAM" id="MobiDB-lite"/>
    </source>
</evidence>
<keyword evidence="2 8" id="KW-0813">Transport</keyword>
<feature type="region of interest" description="Disordered" evidence="9">
    <location>
        <begin position="305"/>
        <end position="325"/>
    </location>
</feature>
<protein>
    <recommendedName>
        <fullName evidence="11">Potassium channel domain-containing protein</fullName>
    </recommendedName>
</protein>
<dbReference type="EMBL" id="FN653133">
    <property type="protein sequence ID" value="CBY19917.1"/>
    <property type="molecule type" value="Genomic_DNA"/>
</dbReference>
<evidence type="ECO:0000256" key="4">
    <source>
        <dbReference type="ARBA" id="ARBA00022989"/>
    </source>
</evidence>
<keyword evidence="3 8" id="KW-0812">Transmembrane</keyword>
<evidence type="ECO:0000256" key="5">
    <source>
        <dbReference type="ARBA" id="ARBA00023065"/>
    </source>
</evidence>
<evidence type="ECO:0000256" key="10">
    <source>
        <dbReference type="SAM" id="Phobius"/>
    </source>
</evidence>
<dbReference type="InterPro" id="IPR003280">
    <property type="entry name" value="2pore_dom_K_chnl"/>
</dbReference>
<proteinExistence type="inferred from homology"/>
<dbReference type="GO" id="GO:0015271">
    <property type="term" value="F:outward rectifier potassium channel activity"/>
    <property type="evidence" value="ECO:0007669"/>
    <property type="project" value="TreeGrafter"/>
</dbReference>
<reference evidence="12" key="1">
    <citation type="journal article" date="2010" name="Science">
        <title>Plasticity of animal genome architecture unmasked by rapid evolution of a pelagic tunicate.</title>
        <authorList>
            <person name="Denoeud F."/>
            <person name="Henriet S."/>
            <person name="Mungpakdee S."/>
            <person name="Aury J.M."/>
            <person name="Da Silva C."/>
            <person name="Brinkmann H."/>
            <person name="Mikhaleva J."/>
            <person name="Olsen L.C."/>
            <person name="Jubin C."/>
            <person name="Canestro C."/>
            <person name="Bouquet J.M."/>
            <person name="Danks G."/>
            <person name="Poulain J."/>
            <person name="Campsteijn C."/>
            <person name="Adamski M."/>
            <person name="Cross I."/>
            <person name="Yadetie F."/>
            <person name="Muffato M."/>
            <person name="Louis A."/>
            <person name="Butcher S."/>
            <person name="Tsagkogeorga G."/>
            <person name="Konrad A."/>
            <person name="Singh S."/>
            <person name="Jensen M.F."/>
            <person name="Cong E.H."/>
            <person name="Eikeseth-Otteraa H."/>
            <person name="Noel B."/>
            <person name="Anthouard V."/>
            <person name="Porcel B.M."/>
            <person name="Kachouri-Lafond R."/>
            <person name="Nishino A."/>
            <person name="Ugolini M."/>
            <person name="Chourrout P."/>
            <person name="Nishida H."/>
            <person name="Aasland R."/>
            <person name="Huzurbazar S."/>
            <person name="Westhof E."/>
            <person name="Delsuc F."/>
            <person name="Lehrach H."/>
            <person name="Reinhardt R."/>
            <person name="Weissenbach J."/>
            <person name="Roy S.W."/>
            <person name="Artiguenave F."/>
            <person name="Postlethwait J.H."/>
            <person name="Manak J.R."/>
            <person name="Thompson E.M."/>
            <person name="Jaillon O."/>
            <person name="Du Pasquier L."/>
            <person name="Boudinot P."/>
            <person name="Liberles D.A."/>
            <person name="Volff J.N."/>
            <person name="Philippe H."/>
            <person name="Lenhard B."/>
            <person name="Roest Crollius H."/>
            <person name="Wincker P."/>
            <person name="Chourrout D."/>
        </authorList>
    </citation>
    <scope>NUCLEOTIDE SEQUENCE [LARGE SCALE GENOMIC DNA]</scope>
</reference>
<evidence type="ECO:0000256" key="7">
    <source>
        <dbReference type="ARBA" id="ARBA00023303"/>
    </source>
</evidence>
<feature type="transmembrane region" description="Helical" evidence="10">
    <location>
        <begin position="236"/>
        <end position="259"/>
    </location>
</feature>
<dbReference type="OrthoDB" id="297496at2759"/>
<feature type="domain" description="Potassium channel" evidence="11">
    <location>
        <begin position="172"/>
        <end position="261"/>
    </location>
</feature>
<accession>E4XSB5</accession>
<dbReference type="PANTHER" id="PTHR11003:SF334">
    <property type="entry name" value="FI03418P"/>
    <property type="match status" value="1"/>
</dbReference>
<comment type="subcellular location">
    <subcellularLocation>
        <location evidence="1">Membrane</location>
        <topology evidence="1">Multi-pass membrane protein</topology>
    </subcellularLocation>
</comment>
<dbReference type="PRINTS" id="PR01333">
    <property type="entry name" value="2POREKCHANEL"/>
</dbReference>
<keyword evidence="5 8" id="KW-0406">Ion transport</keyword>
<evidence type="ECO:0000256" key="6">
    <source>
        <dbReference type="ARBA" id="ARBA00023136"/>
    </source>
</evidence>
<keyword evidence="4 10" id="KW-1133">Transmembrane helix</keyword>
<feature type="transmembrane region" description="Helical" evidence="10">
    <location>
        <begin position="120"/>
        <end position="138"/>
    </location>
</feature>
<evidence type="ECO:0000259" key="11">
    <source>
        <dbReference type="Pfam" id="PF07885"/>
    </source>
</evidence>
<feature type="transmembrane region" description="Helical" evidence="10">
    <location>
        <begin position="169"/>
        <end position="191"/>
    </location>
</feature>
<feature type="transmembrane region" description="Helical" evidence="10">
    <location>
        <begin position="198"/>
        <end position="216"/>
    </location>
</feature>
<evidence type="ECO:0000313" key="12">
    <source>
        <dbReference type="EMBL" id="CBY19917.1"/>
    </source>
</evidence>
<organism evidence="12">
    <name type="scientific">Oikopleura dioica</name>
    <name type="common">Tunicate</name>
    <dbReference type="NCBI Taxonomy" id="34765"/>
    <lineage>
        <taxon>Eukaryota</taxon>
        <taxon>Metazoa</taxon>
        <taxon>Chordata</taxon>
        <taxon>Tunicata</taxon>
        <taxon>Appendicularia</taxon>
        <taxon>Copelata</taxon>
        <taxon>Oikopleuridae</taxon>
        <taxon>Oikopleura</taxon>
    </lineage>
</organism>
<sequence>MRREPFLYELNKLNMSISAKDALLRQKEQQLNFKNEMVKNLMDMVPRYSQKATKAHEAKKGFLDSLDVPHPSKTKMIIKKDGTLGCPNLWSYRNAFFFTGTIGTTIGYGNVYPTTNGGKIFCVFYALTSIPLFGFFMGKIGDTLKLYMSQILISIYGKTPTKRQAFTVFAAYVFFGSLIFSIIPAICFHFLEGWEMLNAWYFTIITLTTVGFGDYVPAFQQGDIENSAWLNFFLEIYRTIVLMWMLAGLAWLGGLISMISESLGEVMNSLRVGPVFLRGRTPSVEADLISQQEVAHRGARDHLLDNIPEEDDPECTTLNSDYDDSPDAARKIYKKSAYHPKTSWKGTRKEDL</sequence>
<dbReference type="PANTHER" id="PTHR11003">
    <property type="entry name" value="POTASSIUM CHANNEL, SUBFAMILY K"/>
    <property type="match status" value="1"/>
</dbReference>
<comment type="similarity">
    <text evidence="8">Belongs to the two pore domain potassium channel (TC 1.A.1.8) family.</text>
</comment>
<dbReference type="Proteomes" id="UP000001307">
    <property type="component" value="Unassembled WGS sequence"/>
</dbReference>
<dbReference type="SUPFAM" id="SSF81324">
    <property type="entry name" value="Voltage-gated potassium channels"/>
    <property type="match status" value="2"/>
</dbReference>
<dbReference type="GO" id="GO:0030322">
    <property type="term" value="P:stabilization of membrane potential"/>
    <property type="evidence" value="ECO:0007669"/>
    <property type="project" value="TreeGrafter"/>
</dbReference>
<keyword evidence="6 10" id="KW-0472">Membrane</keyword>
<dbReference type="GO" id="GO:0022841">
    <property type="term" value="F:potassium ion leak channel activity"/>
    <property type="evidence" value="ECO:0007669"/>
    <property type="project" value="TreeGrafter"/>
</dbReference>
<dbReference type="Pfam" id="PF07885">
    <property type="entry name" value="Ion_trans_2"/>
    <property type="match status" value="2"/>
</dbReference>
<dbReference type="GO" id="GO:0005886">
    <property type="term" value="C:plasma membrane"/>
    <property type="evidence" value="ECO:0007669"/>
    <property type="project" value="TreeGrafter"/>
</dbReference>